<dbReference type="SUPFAM" id="SSF53474">
    <property type="entry name" value="alpha/beta-Hydrolases"/>
    <property type="match status" value="1"/>
</dbReference>
<reference evidence="2 3" key="1">
    <citation type="submission" date="2020-08" db="EMBL/GenBank/DDBJ databases">
        <title>Bridging the membrane lipid divide: bacteria of the FCB group superphylum have the potential to synthesize archaeal ether lipids.</title>
        <authorList>
            <person name="Villanueva L."/>
            <person name="Von Meijenfeldt F.A.B."/>
            <person name="Westbye A.B."/>
            <person name="Yadav S."/>
            <person name="Hopmans E.C."/>
            <person name="Dutilh B.E."/>
            <person name="Sinninghe Damste J.S."/>
        </authorList>
    </citation>
    <scope>NUCLEOTIDE SEQUENCE [LARGE SCALE GENOMIC DNA]</scope>
    <source>
        <strain evidence="2">NIOZ-UU36</strain>
    </source>
</reference>
<keyword evidence="2" id="KW-0378">Hydrolase</keyword>
<dbReference type="Pfam" id="PF00561">
    <property type="entry name" value="Abhydrolase_1"/>
    <property type="match status" value="1"/>
</dbReference>
<dbReference type="InterPro" id="IPR000073">
    <property type="entry name" value="AB_hydrolase_1"/>
</dbReference>
<name>A0A8J6NIM3_9CHLR</name>
<dbReference type="EMBL" id="JACNJN010000059">
    <property type="protein sequence ID" value="MBC8334307.1"/>
    <property type="molecule type" value="Genomic_DNA"/>
</dbReference>
<proteinExistence type="predicted"/>
<dbReference type="GO" id="GO:0017171">
    <property type="term" value="F:serine hydrolase activity"/>
    <property type="evidence" value="ECO:0007669"/>
    <property type="project" value="TreeGrafter"/>
</dbReference>
<evidence type="ECO:0000313" key="3">
    <source>
        <dbReference type="Proteomes" id="UP000614469"/>
    </source>
</evidence>
<comment type="caution">
    <text evidence="2">The sequence shown here is derived from an EMBL/GenBank/DDBJ whole genome shotgun (WGS) entry which is preliminary data.</text>
</comment>
<dbReference type="AlphaFoldDB" id="A0A8J6NIM3"/>
<dbReference type="PANTHER" id="PTHR46331:SF2">
    <property type="entry name" value="VALACYCLOVIR HYDROLASE"/>
    <property type="match status" value="1"/>
</dbReference>
<dbReference type="Proteomes" id="UP000614469">
    <property type="component" value="Unassembled WGS sequence"/>
</dbReference>
<organism evidence="2 3">
    <name type="scientific">Candidatus Desulfolinea nitratireducens</name>
    <dbReference type="NCBI Taxonomy" id="2841698"/>
    <lineage>
        <taxon>Bacteria</taxon>
        <taxon>Bacillati</taxon>
        <taxon>Chloroflexota</taxon>
        <taxon>Anaerolineae</taxon>
        <taxon>Anaerolineales</taxon>
        <taxon>Anaerolineales incertae sedis</taxon>
        <taxon>Candidatus Desulfolinea</taxon>
    </lineage>
</organism>
<feature type="domain" description="AB hydrolase-1" evidence="1">
    <location>
        <begin position="63"/>
        <end position="167"/>
    </location>
</feature>
<dbReference type="Gene3D" id="3.40.50.1820">
    <property type="entry name" value="alpha/beta hydrolase"/>
    <property type="match status" value="1"/>
</dbReference>
<dbReference type="PRINTS" id="PR00111">
    <property type="entry name" value="ABHYDROLASE"/>
</dbReference>
<sequence length="188" mass="20616">MRKKTIWKSQLVIVCVILGLVISGCGPIKSTECLTQITENCEAGYAKVNDITMYYEVHGSGEPLLVLHGSSGSIEDMKNGVVELSKNYQVIAVDTRGHGRTTDSDQPFSYELFAKDFIALMDLLEIDRAHILGLSDGGITGLTMAIYYPDRVNKLVTIGANFTPDGLTDLEIEFLSDSENIKKVHVSL</sequence>
<protein>
    <submittedName>
        <fullName evidence="2">Alpha/beta fold hydrolase</fullName>
    </submittedName>
</protein>
<dbReference type="PROSITE" id="PS51257">
    <property type="entry name" value="PROKAR_LIPOPROTEIN"/>
    <property type="match status" value="1"/>
</dbReference>
<evidence type="ECO:0000259" key="1">
    <source>
        <dbReference type="Pfam" id="PF00561"/>
    </source>
</evidence>
<accession>A0A8J6NIM3</accession>
<evidence type="ECO:0000313" key="2">
    <source>
        <dbReference type="EMBL" id="MBC8334307.1"/>
    </source>
</evidence>
<dbReference type="InterPro" id="IPR029058">
    <property type="entry name" value="AB_hydrolase_fold"/>
</dbReference>
<dbReference type="PANTHER" id="PTHR46331">
    <property type="entry name" value="VALACYCLOVIR HYDROLASE"/>
    <property type="match status" value="1"/>
</dbReference>
<gene>
    <name evidence="2" type="ORF">H8E29_03495</name>
</gene>